<keyword evidence="3" id="KW-1185">Reference proteome</keyword>
<feature type="coiled-coil region" evidence="1">
    <location>
        <begin position="42"/>
        <end position="69"/>
    </location>
</feature>
<dbReference type="EMBL" id="JACTNZ010000007">
    <property type="protein sequence ID" value="KAG5541324.1"/>
    <property type="molecule type" value="Genomic_DNA"/>
</dbReference>
<evidence type="ECO:0000313" key="3">
    <source>
        <dbReference type="Proteomes" id="UP000823749"/>
    </source>
</evidence>
<accession>A0AAV6JRJ5</accession>
<name>A0AAV6JRJ5_9ERIC</name>
<dbReference type="AlphaFoldDB" id="A0AAV6JRJ5"/>
<organism evidence="2 3">
    <name type="scientific">Rhododendron griersonianum</name>
    <dbReference type="NCBI Taxonomy" id="479676"/>
    <lineage>
        <taxon>Eukaryota</taxon>
        <taxon>Viridiplantae</taxon>
        <taxon>Streptophyta</taxon>
        <taxon>Embryophyta</taxon>
        <taxon>Tracheophyta</taxon>
        <taxon>Spermatophyta</taxon>
        <taxon>Magnoliopsida</taxon>
        <taxon>eudicotyledons</taxon>
        <taxon>Gunneridae</taxon>
        <taxon>Pentapetalae</taxon>
        <taxon>asterids</taxon>
        <taxon>Ericales</taxon>
        <taxon>Ericaceae</taxon>
        <taxon>Ericoideae</taxon>
        <taxon>Rhodoreae</taxon>
        <taxon>Rhododendron</taxon>
    </lineage>
</organism>
<gene>
    <name evidence="2" type="ORF">RHGRI_021232</name>
</gene>
<evidence type="ECO:0000313" key="2">
    <source>
        <dbReference type="EMBL" id="KAG5541324.1"/>
    </source>
</evidence>
<keyword evidence="1" id="KW-0175">Coiled coil</keyword>
<evidence type="ECO:0000256" key="1">
    <source>
        <dbReference type="SAM" id="Coils"/>
    </source>
</evidence>
<protein>
    <submittedName>
        <fullName evidence="2">Uncharacterized protein</fullName>
    </submittedName>
</protein>
<reference evidence="2" key="1">
    <citation type="submission" date="2020-08" db="EMBL/GenBank/DDBJ databases">
        <title>Plant Genome Project.</title>
        <authorList>
            <person name="Zhang R.-G."/>
        </authorList>
    </citation>
    <scope>NUCLEOTIDE SEQUENCE</scope>
    <source>
        <strain evidence="2">WSP0</strain>
        <tissue evidence="2">Leaf</tissue>
    </source>
</reference>
<dbReference type="Proteomes" id="UP000823749">
    <property type="component" value="Chromosome 7"/>
</dbReference>
<proteinExistence type="predicted"/>
<comment type="caution">
    <text evidence="2">The sequence shown here is derived from an EMBL/GenBank/DDBJ whole genome shotgun (WGS) entry which is preliminary data.</text>
</comment>
<sequence>MIVIDAEGDEFEDVQELREKYDMLYKESVKIIETNLKLAEKYKSSSVELNTVKKQVEELQDKLRKEVGQDPSREKQTLD</sequence>